<accession>A0A8S1RLI6</accession>
<dbReference type="AlphaFoldDB" id="A0A8S1RLI6"/>
<proteinExistence type="predicted"/>
<dbReference type="EMBL" id="CAJJDN010000205">
    <property type="protein sequence ID" value="CAD8129046.1"/>
    <property type="molecule type" value="Genomic_DNA"/>
</dbReference>
<organism evidence="1 2">
    <name type="scientific">Paramecium sonneborni</name>
    <dbReference type="NCBI Taxonomy" id="65129"/>
    <lineage>
        <taxon>Eukaryota</taxon>
        <taxon>Sar</taxon>
        <taxon>Alveolata</taxon>
        <taxon>Ciliophora</taxon>
        <taxon>Intramacronucleata</taxon>
        <taxon>Oligohymenophorea</taxon>
        <taxon>Peniculida</taxon>
        <taxon>Parameciidae</taxon>
        <taxon>Paramecium</taxon>
    </lineage>
</organism>
<protein>
    <recommendedName>
        <fullName evidence="3">MORN repeat protein</fullName>
    </recommendedName>
</protein>
<evidence type="ECO:0008006" key="3">
    <source>
        <dbReference type="Google" id="ProtNLM"/>
    </source>
</evidence>
<gene>
    <name evidence="1" type="ORF">PSON_ATCC_30995.1.T2050016</name>
</gene>
<evidence type="ECO:0000313" key="1">
    <source>
        <dbReference type="EMBL" id="CAD8129046.1"/>
    </source>
</evidence>
<dbReference type="Proteomes" id="UP000692954">
    <property type="component" value="Unassembled WGS sequence"/>
</dbReference>
<dbReference type="OrthoDB" id="320641at2759"/>
<name>A0A8S1RLI6_9CILI</name>
<dbReference type="PANTHER" id="PTHR33706">
    <property type="entry name" value="MORN VARIANT REPEAT PROTEIN"/>
    <property type="match status" value="1"/>
</dbReference>
<reference evidence="1" key="1">
    <citation type="submission" date="2021-01" db="EMBL/GenBank/DDBJ databases">
        <authorList>
            <consortium name="Genoscope - CEA"/>
            <person name="William W."/>
        </authorList>
    </citation>
    <scope>NUCLEOTIDE SEQUENCE</scope>
</reference>
<keyword evidence="2" id="KW-1185">Reference proteome</keyword>
<sequence length="274" mass="32400">MTNIFEESLFSCCQQPTQSEEQTIKKEVIWNEDLLENVGGYYYDGKKQGIWKEKQGCVILLGEYYNDLRTRRWIYIFNHLKIGGGLYNSVGKKKGKWIEVFEGFKNTAQVTYNGDYNVNGMKIGKWDIMYRFGNGEYQSMGGGSYDEEGNQKKIGKWVELDEGFNYHKQITYNGEYNMNGMKVGRWDTIFCNSYEYFLRIMQTLFIYKKIQIYSGGGSYNQEGNQKKIGRWEELDEQSNEQLLITYKGQYNVNGCKEGQWEKINRFQKNMIRHY</sequence>
<dbReference type="PANTHER" id="PTHR33706:SF1">
    <property type="entry name" value="TPR REPEAT PROTEIN"/>
    <property type="match status" value="1"/>
</dbReference>
<comment type="caution">
    <text evidence="1">The sequence shown here is derived from an EMBL/GenBank/DDBJ whole genome shotgun (WGS) entry which is preliminary data.</text>
</comment>
<evidence type="ECO:0000313" key="2">
    <source>
        <dbReference type="Proteomes" id="UP000692954"/>
    </source>
</evidence>